<feature type="domain" description="GGDEF" evidence="2">
    <location>
        <begin position="22"/>
        <end position="152"/>
    </location>
</feature>
<dbReference type="SMART" id="SM00267">
    <property type="entry name" value="GGDEF"/>
    <property type="match status" value="1"/>
</dbReference>
<dbReference type="NCBIfam" id="TIGR00254">
    <property type="entry name" value="GGDEF"/>
    <property type="match status" value="1"/>
</dbReference>
<feature type="compositionally biased region" description="Polar residues" evidence="1">
    <location>
        <begin position="348"/>
        <end position="367"/>
    </location>
</feature>
<feature type="compositionally biased region" description="Basic and acidic residues" evidence="1">
    <location>
        <begin position="335"/>
        <end position="347"/>
    </location>
</feature>
<feature type="region of interest" description="Disordered" evidence="1">
    <location>
        <begin position="246"/>
        <end position="266"/>
    </location>
</feature>
<accession>I4DAW4</accession>
<evidence type="ECO:0000313" key="3">
    <source>
        <dbReference type="EMBL" id="AFM42938.1"/>
    </source>
</evidence>
<feature type="region of interest" description="Disordered" evidence="1">
    <location>
        <begin position="333"/>
        <end position="370"/>
    </location>
</feature>
<dbReference type="EMBL" id="CP003639">
    <property type="protein sequence ID" value="AFM42938.1"/>
    <property type="molecule type" value="Genomic_DNA"/>
</dbReference>
<evidence type="ECO:0000313" key="4">
    <source>
        <dbReference type="Proteomes" id="UP000002892"/>
    </source>
</evidence>
<name>I4DAW4_DESAJ</name>
<dbReference type="Proteomes" id="UP000002892">
    <property type="component" value="Chromosome"/>
</dbReference>
<sequence>MSLPKPDATKCEETIARVLQTMSAFILMVDADGLKGINDKYGHPTGTAYLTELWDRLHSAFPHTLWHRYGGDEFYGVMTAHKVNEADLFARAENITGMAQIHGRDILVACSIGLYTAGKEESAIAAMAMADHAMYQIKKNHHGGIKVFRSDRSLALIGEWSEDWITVPVSEGWRVLVYSETTSLDGQPQVDLVIARRPLPGSLAPVWVPENNDISNLIKKLHAFSLGDAHDAPNPAANDLIWEDNGDRIEEPPAPPAYRDNETDSEELSSPTELFTTWGEPPKDNNDESAIICHQEVDMSQEFIPWRSVKPTLWDQQTLEEVPIIMDDPLTQSWNEKEKPVSLEKKQTNFQKAKSRTAPKSSSTLKPSTDGIKQALSSVLSSLERPRLEIPHLNLKEFRELVPEMLPKNLPKWSKEETPQGRSPALPNPLSVDVIESLKGKILWFWSEKSGTGVTHLANHTAQILSLGLPVLLLDGDLIKPSLVQQYPCDGPGWEKSWLRKMPGKHPEHVITEGNLRVWVLKQPVGPFTDPLNMWEVALFHLRSPDQIIVIDGGQQMPPPDVDLSMVMLSKEMVRVPNPTHKTVWVSRQWMEGTLLYDGSQFGILGILEHCKELLNGEERL</sequence>
<keyword evidence="4" id="KW-1185">Reference proteome</keyword>
<dbReference type="Gene3D" id="3.30.70.270">
    <property type="match status" value="1"/>
</dbReference>
<dbReference type="SUPFAM" id="SSF52540">
    <property type="entry name" value="P-loop containing nucleoside triphosphate hydrolases"/>
    <property type="match status" value="1"/>
</dbReference>
<dbReference type="InterPro" id="IPR043128">
    <property type="entry name" value="Rev_trsase/Diguanyl_cyclase"/>
</dbReference>
<protein>
    <submittedName>
        <fullName evidence="3">Diguanylate cyclase (GGDEF) domain-containing protein</fullName>
    </submittedName>
</protein>
<dbReference type="SUPFAM" id="SSF55073">
    <property type="entry name" value="Nucleotide cyclase"/>
    <property type="match status" value="1"/>
</dbReference>
<dbReference type="KEGG" id="dai:Desaci_4075"/>
<dbReference type="HOGENOM" id="CLU_439874_0_0_9"/>
<gene>
    <name evidence="3" type="ordered locus">Desaci_4075</name>
</gene>
<dbReference type="OrthoDB" id="2665969at2"/>
<dbReference type="eggNOG" id="COG5001">
    <property type="taxonomic scope" value="Bacteria"/>
</dbReference>
<dbReference type="Pfam" id="PF00990">
    <property type="entry name" value="GGDEF"/>
    <property type="match status" value="1"/>
</dbReference>
<dbReference type="InterPro" id="IPR027417">
    <property type="entry name" value="P-loop_NTPase"/>
</dbReference>
<evidence type="ECO:0000259" key="2">
    <source>
        <dbReference type="PROSITE" id="PS50887"/>
    </source>
</evidence>
<dbReference type="STRING" id="646529.Desaci_4075"/>
<dbReference type="PANTHER" id="PTHR44757:SF2">
    <property type="entry name" value="BIOFILM ARCHITECTURE MAINTENANCE PROTEIN MBAA"/>
    <property type="match status" value="1"/>
</dbReference>
<reference evidence="3 4" key="1">
    <citation type="journal article" date="2012" name="J. Bacteriol.">
        <title>Complete genome sequences of Desulfosporosinus orientis DSM765T, Desulfosporosinus youngiae DSM17734T, Desulfosporosinus meridiei DSM13257T, and Desulfosporosinus acidiphilus DSM22704T.</title>
        <authorList>
            <person name="Pester M."/>
            <person name="Brambilla E."/>
            <person name="Alazard D."/>
            <person name="Rattei T."/>
            <person name="Weinmaier T."/>
            <person name="Han J."/>
            <person name="Lucas S."/>
            <person name="Lapidus A."/>
            <person name="Cheng J.F."/>
            <person name="Goodwin L."/>
            <person name="Pitluck S."/>
            <person name="Peters L."/>
            <person name="Ovchinnikova G."/>
            <person name="Teshima H."/>
            <person name="Detter J.C."/>
            <person name="Han C.S."/>
            <person name="Tapia R."/>
            <person name="Land M.L."/>
            <person name="Hauser L."/>
            <person name="Kyrpides N.C."/>
            <person name="Ivanova N.N."/>
            <person name="Pagani I."/>
            <person name="Huntmann M."/>
            <person name="Wei C.L."/>
            <person name="Davenport K.W."/>
            <person name="Daligault H."/>
            <person name="Chain P.S."/>
            <person name="Chen A."/>
            <person name="Mavromatis K."/>
            <person name="Markowitz V."/>
            <person name="Szeto E."/>
            <person name="Mikhailova N."/>
            <person name="Pati A."/>
            <person name="Wagner M."/>
            <person name="Woyke T."/>
            <person name="Ollivier B."/>
            <person name="Klenk H.P."/>
            <person name="Spring S."/>
            <person name="Loy A."/>
        </authorList>
    </citation>
    <scope>NUCLEOTIDE SEQUENCE [LARGE SCALE GENOMIC DNA]</scope>
    <source>
        <strain evidence="4">DSM 22704 / JCM 16185 / SJ4</strain>
    </source>
</reference>
<dbReference type="PANTHER" id="PTHR44757">
    <property type="entry name" value="DIGUANYLATE CYCLASE DGCP"/>
    <property type="match status" value="1"/>
</dbReference>
<organism evidence="3 4">
    <name type="scientific">Desulfosporosinus acidiphilus (strain DSM 22704 / JCM 16185 / SJ4)</name>
    <dbReference type="NCBI Taxonomy" id="646529"/>
    <lineage>
        <taxon>Bacteria</taxon>
        <taxon>Bacillati</taxon>
        <taxon>Bacillota</taxon>
        <taxon>Clostridia</taxon>
        <taxon>Eubacteriales</taxon>
        <taxon>Desulfitobacteriaceae</taxon>
        <taxon>Desulfosporosinus</taxon>
    </lineage>
</organism>
<dbReference type="InterPro" id="IPR000160">
    <property type="entry name" value="GGDEF_dom"/>
</dbReference>
<dbReference type="RefSeq" id="WP_014828924.1">
    <property type="nucleotide sequence ID" value="NC_018068.1"/>
</dbReference>
<dbReference type="InterPro" id="IPR029787">
    <property type="entry name" value="Nucleotide_cyclase"/>
</dbReference>
<dbReference type="AlphaFoldDB" id="I4DAW4"/>
<dbReference type="PROSITE" id="PS50887">
    <property type="entry name" value="GGDEF"/>
    <property type="match status" value="1"/>
</dbReference>
<evidence type="ECO:0000256" key="1">
    <source>
        <dbReference type="SAM" id="MobiDB-lite"/>
    </source>
</evidence>
<dbReference type="InterPro" id="IPR052155">
    <property type="entry name" value="Biofilm_reg_signaling"/>
</dbReference>
<proteinExistence type="predicted"/>